<name>A0A1L0BK72_9ASCO</name>
<evidence type="ECO:0000256" key="6">
    <source>
        <dbReference type="RuleBase" id="RU366065"/>
    </source>
</evidence>
<accession>A0A1L0BK72</accession>
<dbReference type="PANTHER" id="PTHR23249:SF16">
    <property type="entry name" value="TRAFFICKING PROTEIN PARTICLE COMPLEX SUBUNIT 1"/>
    <property type="match status" value="1"/>
</dbReference>
<protein>
    <recommendedName>
        <fullName evidence="6">Trafficking protein particle complex subunit</fullName>
    </recommendedName>
</protein>
<dbReference type="GO" id="GO:0030008">
    <property type="term" value="C:TRAPP complex"/>
    <property type="evidence" value="ECO:0007669"/>
    <property type="project" value="UniProtKB-UniRule"/>
</dbReference>
<organism evidence="7 8">
    <name type="scientific">Sungouiella intermedia</name>
    <dbReference type="NCBI Taxonomy" id="45354"/>
    <lineage>
        <taxon>Eukaryota</taxon>
        <taxon>Fungi</taxon>
        <taxon>Dikarya</taxon>
        <taxon>Ascomycota</taxon>
        <taxon>Saccharomycotina</taxon>
        <taxon>Pichiomycetes</taxon>
        <taxon>Metschnikowiaceae</taxon>
        <taxon>Sungouiella</taxon>
    </lineage>
</organism>
<dbReference type="GO" id="GO:0006888">
    <property type="term" value="P:endoplasmic reticulum to Golgi vesicle-mediated transport"/>
    <property type="evidence" value="ECO:0007669"/>
    <property type="project" value="UniProtKB-UniRule"/>
</dbReference>
<dbReference type="Gene3D" id="3.30.450.70">
    <property type="match status" value="1"/>
</dbReference>
<sequence length="149" mass="17166">MTIYALYIFDRHCNCIYSREYSQKPNDPGSVNKSNESDMAKLLFGMVYSLKNLSLKLGPEDSFNILRSFSTCHYRIHFSESLSNFKFALISDLSVENLQDALWHLYSNVFVNTVVLNALSPVEFGETYISNTSFTRASDNYLRTLPQFQ</sequence>
<dbReference type="OrthoDB" id="3364529at2759"/>
<evidence type="ECO:0000313" key="7">
    <source>
        <dbReference type="EMBL" id="SGZ51863.1"/>
    </source>
</evidence>
<dbReference type="SUPFAM" id="SSF64356">
    <property type="entry name" value="SNARE-like"/>
    <property type="match status" value="1"/>
</dbReference>
<dbReference type="Proteomes" id="UP000182334">
    <property type="component" value="Chromosome III"/>
</dbReference>
<evidence type="ECO:0000256" key="4">
    <source>
        <dbReference type="ARBA" id="ARBA00023034"/>
    </source>
</evidence>
<dbReference type="EMBL" id="LT635758">
    <property type="protein sequence ID" value="SGZ51863.1"/>
    <property type="molecule type" value="Genomic_DNA"/>
</dbReference>
<evidence type="ECO:0000313" key="8">
    <source>
        <dbReference type="Proteomes" id="UP000182334"/>
    </source>
</evidence>
<dbReference type="Pfam" id="PF04099">
    <property type="entry name" value="Sybindin"/>
    <property type="match status" value="1"/>
</dbReference>
<gene>
    <name evidence="7" type="ORF">SAMEA4029010_CIC11G00000004132</name>
</gene>
<evidence type="ECO:0000256" key="5">
    <source>
        <dbReference type="ARBA" id="ARBA00038167"/>
    </source>
</evidence>
<dbReference type="GO" id="GO:0005794">
    <property type="term" value="C:Golgi apparatus"/>
    <property type="evidence" value="ECO:0007669"/>
    <property type="project" value="UniProtKB-SubCell"/>
</dbReference>
<keyword evidence="8" id="KW-1185">Reference proteome</keyword>
<comment type="subunit">
    <text evidence="6">Part of the multisubunit transport protein particle (TRAPP) complex.</text>
</comment>
<dbReference type="PANTHER" id="PTHR23249">
    <property type="entry name" value="TRAFFICKING PROTEIN PARTICLE COMPLEX SUBUNIT"/>
    <property type="match status" value="1"/>
</dbReference>
<dbReference type="STRING" id="45354.A0A1L0BK72"/>
<dbReference type="InterPro" id="IPR007233">
    <property type="entry name" value="TRAPPC"/>
</dbReference>
<keyword evidence="4 6" id="KW-0333">Golgi apparatus</keyword>
<dbReference type="GO" id="GO:0005783">
    <property type="term" value="C:endoplasmic reticulum"/>
    <property type="evidence" value="ECO:0007669"/>
    <property type="project" value="UniProtKB-SubCell"/>
</dbReference>
<evidence type="ECO:0000256" key="1">
    <source>
        <dbReference type="ARBA" id="ARBA00022448"/>
    </source>
</evidence>
<reference evidence="7 8" key="1">
    <citation type="submission" date="2016-10" db="EMBL/GenBank/DDBJ databases">
        <authorList>
            <person name="de Groot N.N."/>
        </authorList>
    </citation>
    <scope>NUCLEOTIDE SEQUENCE [LARGE SCALE GENOMIC DNA]</scope>
    <source>
        <strain evidence="7 8">CBS 141442</strain>
    </source>
</reference>
<dbReference type="AlphaFoldDB" id="A0A1L0BK72"/>
<proteinExistence type="inferred from homology"/>
<evidence type="ECO:0000256" key="2">
    <source>
        <dbReference type="ARBA" id="ARBA00022824"/>
    </source>
</evidence>
<dbReference type="SMART" id="SM01399">
    <property type="entry name" value="Sybindin"/>
    <property type="match status" value="1"/>
</dbReference>
<keyword evidence="3 6" id="KW-0931">ER-Golgi transport</keyword>
<keyword evidence="1 6" id="KW-0813">Transport</keyword>
<comment type="similarity">
    <text evidence="5">Belongs to the TRAPP small subunits family. BET5 subfamily.</text>
</comment>
<evidence type="ECO:0000256" key="3">
    <source>
        <dbReference type="ARBA" id="ARBA00022892"/>
    </source>
</evidence>
<comment type="subcellular location">
    <subcellularLocation>
        <location evidence="6">Endoplasmic reticulum</location>
    </subcellularLocation>
    <subcellularLocation>
        <location evidence="6">Golgi apparatus</location>
        <location evidence="6">cis-Golgi network</location>
    </subcellularLocation>
</comment>
<keyword evidence="2 6" id="KW-0256">Endoplasmic reticulum</keyword>
<dbReference type="InterPro" id="IPR011012">
    <property type="entry name" value="Longin-like_dom_sf"/>
</dbReference>